<evidence type="ECO:0000256" key="12">
    <source>
        <dbReference type="SAM" id="Phobius"/>
    </source>
</evidence>
<evidence type="ECO:0000256" key="9">
    <source>
        <dbReference type="ARBA" id="ARBA00023136"/>
    </source>
</evidence>
<protein>
    <submittedName>
        <fullName evidence="13">Magnesium transporter</fullName>
    </submittedName>
</protein>
<feature type="transmembrane region" description="Helical" evidence="12">
    <location>
        <begin position="303"/>
        <end position="324"/>
    </location>
</feature>
<dbReference type="EMBL" id="FQZL01000023">
    <property type="protein sequence ID" value="SHJ50737.1"/>
    <property type="molecule type" value="Genomic_DNA"/>
</dbReference>
<dbReference type="GO" id="GO:0050897">
    <property type="term" value="F:cobalt ion binding"/>
    <property type="evidence" value="ECO:0007669"/>
    <property type="project" value="TreeGrafter"/>
</dbReference>
<dbReference type="GO" id="GO:0005886">
    <property type="term" value="C:plasma membrane"/>
    <property type="evidence" value="ECO:0007669"/>
    <property type="project" value="UniProtKB-SubCell"/>
</dbReference>
<comment type="function">
    <text evidence="11">Mediates influx of magnesium ions. Alternates between open and closed states. Activated by low cytoplasmic Mg(2+) levels. Inactive when cytoplasmic Mg(2+) levels are high.</text>
</comment>
<evidence type="ECO:0000256" key="3">
    <source>
        <dbReference type="ARBA" id="ARBA00022448"/>
    </source>
</evidence>
<keyword evidence="6" id="KW-0460">Magnesium</keyword>
<dbReference type="SUPFAM" id="SSF143865">
    <property type="entry name" value="CorA soluble domain-like"/>
    <property type="match status" value="1"/>
</dbReference>
<dbReference type="InterPro" id="IPR045861">
    <property type="entry name" value="CorA_cytoplasmic_dom"/>
</dbReference>
<comment type="similarity">
    <text evidence="2">Belongs to the CorA metal ion transporter (MIT) (TC 1.A.35) family.</text>
</comment>
<evidence type="ECO:0000256" key="7">
    <source>
        <dbReference type="ARBA" id="ARBA00022989"/>
    </source>
</evidence>
<keyword evidence="14" id="KW-1185">Reference proteome</keyword>
<comment type="catalytic activity">
    <reaction evidence="10">
        <text>Mg(2+)(in) = Mg(2+)(out)</text>
        <dbReference type="Rhea" id="RHEA:29827"/>
        <dbReference type="ChEBI" id="CHEBI:18420"/>
    </reaction>
</comment>
<dbReference type="GO" id="GO:0000287">
    <property type="term" value="F:magnesium ion binding"/>
    <property type="evidence" value="ECO:0007669"/>
    <property type="project" value="TreeGrafter"/>
</dbReference>
<evidence type="ECO:0000313" key="13">
    <source>
        <dbReference type="EMBL" id="SHJ50737.1"/>
    </source>
</evidence>
<dbReference type="Pfam" id="PF01544">
    <property type="entry name" value="CorA"/>
    <property type="match status" value="1"/>
</dbReference>
<evidence type="ECO:0000256" key="11">
    <source>
        <dbReference type="ARBA" id="ARBA00045497"/>
    </source>
</evidence>
<dbReference type="Proteomes" id="UP000184052">
    <property type="component" value="Unassembled WGS sequence"/>
</dbReference>
<sequence length="360" mass="41225">MKMKESKHKQIAGRERFVNHIPGTLIYKGIKSEPFEIECISFDAEVIETRNFRNTESLEEYLGSLKDSSETINWINITGINHVEEIKRIGGFFGIDMLVLEQILNINKHSMFRISEEYILNSLQMICLKGESMVSENISVYMKGNVILTFQEKKGDVFDSVRHRLENGLGSIRENGVEYAYFCLLDALVDNYMNVLERTRTDIDWIEEELVESGAIDGKFLHDLRKKIMMLRLSSGAVEKMVNELLRDENFNSVKYAAHMESLASNARMALNESSLQKETADGLFDNYMVNNSNDMNKIMTTLTIFSAVFIPLSFLAGVFGMNFEYIPGLGNNVGFYYFIASCIAMSFAMISIFKILKWF</sequence>
<dbReference type="PANTHER" id="PTHR46494">
    <property type="entry name" value="CORA FAMILY METAL ION TRANSPORTER (EUROFUNG)"/>
    <property type="match status" value="1"/>
</dbReference>
<organism evidence="13 14">
    <name type="scientific">Dethiosulfatibacter aminovorans DSM 17477</name>
    <dbReference type="NCBI Taxonomy" id="1121476"/>
    <lineage>
        <taxon>Bacteria</taxon>
        <taxon>Bacillati</taxon>
        <taxon>Bacillota</taxon>
        <taxon>Tissierellia</taxon>
        <taxon>Dethiosulfatibacter</taxon>
    </lineage>
</organism>
<dbReference type="Gene3D" id="1.20.58.340">
    <property type="entry name" value="Magnesium transport protein CorA, transmembrane region"/>
    <property type="match status" value="2"/>
</dbReference>
<dbReference type="SUPFAM" id="SSF144083">
    <property type="entry name" value="Magnesium transport protein CorA, transmembrane region"/>
    <property type="match status" value="1"/>
</dbReference>
<evidence type="ECO:0000256" key="1">
    <source>
        <dbReference type="ARBA" id="ARBA00004651"/>
    </source>
</evidence>
<evidence type="ECO:0000256" key="4">
    <source>
        <dbReference type="ARBA" id="ARBA00022475"/>
    </source>
</evidence>
<keyword evidence="5 12" id="KW-0812">Transmembrane</keyword>
<gene>
    <name evidence="13" type="ORF">SAMN02745751_02723</name>
</gene>
<evidence type="ECO:0000256" key="6">
    <source>
        <dbReference type="ARBA" id="ARBA00022842"/>
    </source>
</evidence>
<reference evidence="13 14" key="1">
    <citation type="submission" date="2016-11" db="EMBL/GenBank/DDBJ databases">
        <authorList>
            <person name="Jaros S."/>
            <person name="Januszkiewicz K."/>
            <person name="Wedrychowicz H."/>
        </authorList>
    </citation>
    <scope>NUCLEOTIDE SEQUENCE [LARGE SCALE GENOMIC DNA]</scope>
    <source>
        <strain evidence="13 14">DSM 17477</strain>
    </source>
</reference>
<evidence type="ECO:0000256" key="10">
    <source>
        <dbReference type="ARBA" id="ARBA00034269"/>
    </source>
</evidence>
<evidence type="ECO:0000313" key="14">
    <source>
        <dbReference type="Proteomes" id="UP000184052"/>
    </source>
</evidence>
<keyword evidence="7 12" id="KW-1133">Transmembrane helix</keyword>
<dbReference type="AlphaFoldDB" id="A0A1M6JVM2"/>
<keyword evidence="4" id="KW-1003">Cell membrane</keyword>
<evidence type="ECO:0000256" key="2">
    <source>
        <dbReference type="ARBA" id="ARBA00009765"/>
    </source>
</evidence>
<dbReference type="STRING" id="1121476.SAMN02745751_02723"/>
<dbReference type="Gene3D" id="3.30.460.20">
    <property type="entry name" value="CorA soluble domain-like"/>
    <property type="match status" value="1"/>
</dbReference>
<accession>A0A1M6JVM2</accession>
<dbReference type="PANTHER" id="PTHR46494:SF1">
    <property type="entry name" value="CORA FAMILY METAL ION TRANSPORTER (EUROFUNG)"/>
    <property type="match status" value="1"/>
</dbReference>
<keyword evidence="9 12" id="KW-0472">Membrane</keyword>
<keyword evidence="3" id="KW-0813">Transport</keyword>
<dbReference type="InterPro" id="IPR045863">
    <property type="entry name" value="CorA_TM1_TM2"/>
</dbReference>
<dbReference type="RefSeq" id="WP_073050118.1">
    <property type="nucleotide sequence ID" value="NZ_FQZL01000023.1"/>
</dbReference>
<proteinExistence type="inferred from homology"/>
<comment type="subcellular location">
    <subcellularLocation>
        <location evidence="1">Cell membrane</location>
        <topology evidence="1">Multi-pass membrane protein</topology>
    </subcellularLocation>
</comment>
<dbReference type="InterPro" id="IPR002523">
    <property type="entry name" value="MgTranspt_CorA/ZnTranspt_ZntB"/>
</dbReference>
<name>A0A1M6JVM2_9FIRM</name>
<dbReference type="GO" id="GO:0015095">
    <property type="term" value="F:magnesium ion transmembrane transporter activity"/>
    <property type="evidence" value="ECO:0007669"/>
    <property type="project" value="TreeGrafter"/>
</dbReference>
<evidence type="ECO:0000256" key="8">
    <source>
        <dbReference type="ARBA" id="ARBA00023065"/>
    </source>
</evidence>
<dbReference type="GO" id="GO:0015087">
    <property type="term" value="F:cobalt ion transmembrane transporter activity"/>
    <property type="evidence" value="ECO:0007669"/>
    <property type="project" value="TreeGrafter"/>
</dbReference>
<evidence type="ECO:0000256" key="5">
    <source>
        <dbReference type="ARBA" id="ARBA00022692"/>
    </source>
</evidence>
<feature type="transmembrane region" description="Helical" evidence="12">
    <location>
        <begin position="336"/>
        <end position="357"/>
    </location>
</feature>
<keyword evidence="8" id="KW-0406">Ion transport</keyword>
<dbReference type="FunFam" id="1.20.58.340:FF:000004">
    <property type="entry name" value="Magnesium transport protein CorA"/>
    <property type="match status" value="1"/>
</dbReference>